<dbReference type="AlphaFoldDB" id="A0A382X0G0"/>
<dbReference type="EMBL" id="UINC01163974">
    <property type="protein sequence ID" value="SVD64572.1"/>
    <property type="molecule type" value="Genomic_DNA"/>
</dbReference>
<dbReference type="SUPFAM" id="SSF56176">
    <property type="entry name" value="FAD-binding/transporter-associated domain-like"/>
    <property type="match status" value="1"/>
</dbReference>
<dbReference type="Pfam" id="PF01565">
    <property type="entry name" value="FAD_binding_4"/>
    <property type="match status" value="1"/>
</dbReference>
<dbReference type="GO" id="GO:0005829">
    <property type="term" value="C:cytosol"/>
    <property type="evidence" value="ECO:0007669"/>
    <property type="project" value="TreeGrafter"/>
</dbReference>
<proteinExistence type="inferred from homology"/>
<name>A0A382X0G0_9ZZZZ</name>
<organism evidence="2">
    <name type="scientific">marine metagenome</name>
    <dbReference type="NCBI Taxonomy" id="408172"/>
    <lineage>
        <taxon>unclassified sequences</taxon>
        <taxon>metagenomes</taxon>
        <taxon>ecological metagenomes</taxon>
    </lineage>
</organism>
<dbReference type="InterPro" id="IPR006094">
    <property type="entry name" value="Oxid_FAD_bind_N"/>
</dbReference>
<protein>
    <recommendedName>
        <fullName evidence="1">FAD-binding PCMH-type domain-containing protein</fullName>
    </recommendedName>
</protein>
<dbReference type="Gene3D" id="3.30.465.10">
    <property type="match status" value="1"/>
</dbReference>
<dbReference type="Gene3D" id="3.30.43.10">
    <property type="entry name" value="Uridine Diphospho-n-acetylenolpyruvylglucosamine Reductase, domain 2"/>
    <property type="match status" value="1"/>
</dbReference>
<dbReference type="InterPro" id="IPR016167">
    <property type="entry name" value="FAD-bd_PCMH_sub1"/>
</dbReference>
<evidence type="ECO:0000259" key="1">
    <source>
        <dbReference type="PROSITE" id="PS51387"/>
    </source>
</evidence>
<dbReference type="InterPro" id="IPR016166">
    <property type="entry name" value="FAD-bd_PCMH"/>
</dbReference>
<dbReference type="PANTHER" id="PTHR21071:SF4">
    <property type="entry name" value="UDP-N-ACETYLENOLPYRUVOYLGLUCOSAMINE REDUCTASE"/>
    <property type="match status" value="1"/>
</dbReference>
<sequence>MGLISQIKEIKKKISSKILFDESLSKYSWFNLGGPAKVIFKPKNLSELSIFLKNCNALNVIKVLGTGSNTLIRDGGFDGIIIKLGKSFSHLSLLGQNMLIAGSSALDRNVSNFALENSLSGFEFLSCIPGTIGGGIRMNSGCYGEDISNIIASVQVMDLEGRVKVIPSSDIKFFYRGCNLDNSLIFISATFQGKSDNNLNIGKKINNLIEKKKKDQPSKIKTCGSTFKN</sequence>
<accession>A0A382X0G0</accession>
<dbReference type="GO" id="GO:0071949">
    <property type="term" value="F:FAD binding"/>
    <property type="evidence" value="ECO:0007669"/>
    <property type="project" value="InterPro"/>
</dbReference>
<dbReference type="InterPro" id="IPR036318">
    <property type="entry name" value="FAD-bd_PCMH-like_sf"/>
</dbReference>
<feature type="non-terminal residue" evidence="2">
    <location>
        <position position="229"/>
    </location>
</feature>
<evidence type="ECO:0000313" key="2">
    <source>
        <dbReference type="EMBL" id="SVD64572.1"/>
    </source>
</evidence>
<dbReference type="PROSITE" id="PS51387">
    <property type="entry name" value="FAD_PCMH"/>
    <property type="match status" value="1"/>
</dbReference>
<dbReference type="InterPro" id="IPR003170">
    <property type="entry name" value="MurB"/>
</dbReference>
<feature type="domain" description="FAD-binding PCMH-type" evidence="1">
    <location>
        <begin position="32"/>
        <end position="196"/>
    </location>
</feature>
<gene>
    <name evidence="2" type="ORF">METZ01_LOCUS417426</name>
</gene>
<dbReference type="HAMAP" id="MF_00037">
    <property type="entry name" value="MurB"/>
    <property type="match status" value="1"/>
</dbReference>
<reference evidence="2" key="1">
    <citation type="submission" date="2018-05" db="EMBL/GenBank/DDBJ databases">
        <authorList>
            <person name="Lanie J.A."/>
            <person name="Ng W.-L."/>
            <person name="Kazmierczak K.M."/>
            <person name="Andrzejewski T.M."/>
            <person name="Davidsen T.M."/>
            <person name="Wayne K.J."/>
            <person name="Tettelin H."/>
            <person name="Glass J.I."/>
            <person name="Rusch D."/>
            <person name="Podicherti R."/>
            <person name="Tsui H.-C.T."/>
            <person name="Winkler M.E."/>
        </authorList>
    </citation>
    <scope>NUCLEOTIDE SEQUENCE</scope>
</reference>
<dbReference type="GO" id="GO:0008762">
    <property type="term" value="F:UDP-N-acetylmuramate dehydrogenase activity"/>
    <property type="evidence" value="ECO:0007669"/>
    <property type="project" value="InterPro"/>
</dbReference>
<dbReference type="GO" id="GO:0071555">
    <property type="term" value="P:cell wall organization"/>
    <property type="evidence" value="ECO:0007669"/>
    <property type="project" value="TreeGrafter"/>
</dbReference>
<dbReference type="PANTHER" id="PTHR21071">
    <property type="entry name" value="UDP-N-ACETYLENOLPYRUVOYLGLUCOSAMINE REDUCTASE"/>
    <property type="match status" value="1"/>
</dbReference>
<dbReference type="InterPro" id="IPR016169">
    <property type="entry name" value="FAD-bd_PCMH_sub2"/>
</dbReference>